<dbReference type="SUPFAM" id="SSF50129">
    <property type="entry name" value="GroES-like"/>
    <property type="match status" value="1"/>
</dbReference>
<protein>
    <submittedName>
        <fullName evidence="1">Uncharacterized protein</fullName>
    </submittedName>
</protein>
<dbReference type="Gene3D" id="3.90.180.10">
    <property type="entry name" value="Medium-chain alcohol dehydrogenases, catalytic domain"/>
    <property type="match status" value="1"/>
</dbReference>
<gene>
    <name evidence="1" type="ORF">glysoja_026033</name>
</gene>
<dbReference type="AlphaFoldDB" id="A0A0B2QHL6"/>
<dbReference type="Proteomes" id="UP000053555">
    <property type="component" value="Unassembled WGS sequence"/>
</dbReference>
<proteinExistence type="predicted"/>
<dbReference type="EMBL" id="KN659065">
    <property type="protein sequence ID" value="KHN19418.1"/>
    <property type="molecule type" value="Genomic_DNA"/>
</dbReference>
<accession>A0A0B2QHL6</accession>
<organism evidence="1">
    <name type="scientific">Glycine soja</name>
    <name type="common">Wild soybean</name>
    <dbReference type="NCBI Taxonomy" id="3848"/>
    <lineage>
        <taxon>Eukaryota</taxon>
        <taxon>Viridiplantae</taxon>
        <taxon>Streptophyta</taxon>
        <taxon>Embryophyta</taxon>
        <taxon>Tracheophyta</taxon>
        <taxon>Spermatophyta</taxon>
        <taxon>Magnoliopsida</taxon>
        <taxon>eudicotyledons</taxon>
        <taxon>Gunneridae</taxon>
        <taxon>Pentapetalae</taxon>
        <taxon>rosids</taxon>
        <taxon>fabids</taxon>
        <taxon>Fabales</taxon>
        <taxon>Fabaceae</taxon>
        <taxon>Papilionoideae</taxon>
        <taxon>50 kb inversion clade</taxon>
        <taxon>NPAAA clade</taxon>
        <taxon>indigoferoid/millettioid clade</taxon>
        <taxon>Phaseoleae</taxon>
        <taxon>Glycine</taxon>
        <taxon>Glycine subgen. Soja</taxon>
    </lineage>
</organism>
<sequence>MWKSESRVRNKAVGVNFIDVYFRTGVYKVPSLPYTPVVYDSVGKDTFEPRGYMVSFGQSSGTPDSVPLSSLATKSLFTLKHYNVTRDELLEAA</sequence>
<dbReference type="InterPro" id="IPR011032">
    <property type="entry name" value="GroES-like_sf"/>
</dbReference>
<name>A0A0B2QHL6_GLYSO</name>
<reference evidence="1" key="1">
    <citation type="submission" date="2014-07" db="EMBL/GenBank/DDBJ databases">
        <title>Identification of a novel salt tolerance gene in wild soybean by whole-genome sequencing.</title>
        <authorList>
            <person name="Lam H.-M."/>
            <person name="Qi X."/>
            <person name="Li M.-W."/>
            <person name="Liu X."/>
            <person name="Xie M."/>
            <person name="Ni M."/>
            <person name="Xu X."/>
        </authorList>
    </citation>
    <scope>NUCLEOTIDE SEQUENCE [LARGE SCALE GENOMIC DNA]</scope>
    <source>
        <tissue evidence="1">Root</tissue>
    </source>
</reference>
<evidence type="ECO:0000313" key="1">
    <source>
        <dbReference type="EMBL" id="KHN19418.1"/>
    </source>
</evidence>